<feature type="signal peptide" evidence="5">
    <location>
        <begin position="1"/>
        <end position="24"/>
    </location>
</feature>
<dbReference type="Gene3D" id="2.60.40.1090">
    <property type="entry name" value="Fimbrial-type adhesion domain"/>
    <property type="match status" value="1"/>
</dbReference>
<keyword evidence="3 5" id="KW-0732">Signal</keyword>
<dbReference type="InterPro" id="IPR050263">
    <property type="entry name" value="Bact_Fimbrial_Adh_Pro"/>
</dbReference>
<accession>A0ABU4QPU7</accession>
<evidence type="ECO:0000256" key="1">
    <source>
        <dbReference type="ARBA" id="ARBA00004561"/>
    </source>
</evidence>
<sequence>MNTISKSAIVLSSLLALTSQNIYAAEENAGIIHFTGEIIEPSCEIEGDSGTDSTVPLGTYTTSLFKAPGDESDLVPFTIRLADCPVGSDGLPQVQLTFTGSTALTGSTSLLEVSAIKTAGAAAATGVGVAVTPKSENTRYLTFDGAEGQVYVNLPSVVGNDVQAEFNARYKSFSTTVTAGSADADMTVNIVYR</sequence>
<dbReference type="PANTHER" id="PTHR33420">
    <property type="entry name" value="FIMBRIAL SUBUNIT ELFA-RELATED"/>
    <property type="match status" value="1"/>
</dbReference>
<dbReference type="InterPro" id="IPR008966">
    <property type="entry name" value="Adhesion_dom_sf"/>
</dbReference>
<comment type="caution">
    <text evidence="7">The sequence shown here is derived from an EMBL/GenBank/DDBJ whole genome shotgun (WGS) entry which is preliminary data.</text>
</comment>
<dbReference type="InterPro" id="IPR000259">
    <property type="entry name" value="Adhesion_dom_fimbrial"/>
</dbReference>
<name>A0ABU4QPU7_9ENTR</name>
<evidence type="ECO:0000256" key="2">
    <source>
        <dbReference type="ARBA" id="ARBA00006671"/>
    </source>
</evidence>
<dbReference type="Proteomes" id="UP001275664">
    <property type="component" value="Unassembled WGS sequence"/>
</dbReference>
<gene>
    <name evidence="7" type="ORF">SIK69_08680</name>
</gene>
<dbReference type="SUPFAM" id="SSF49401">
    <property type="entry name" value="Bacterial adhesins"/>
    <property type="match status" value="1"/>
</dbReference>
<dbReference type="InterPro" id="IPR036937">
    <property type="entry name" value="Adhesion_dom_fimbrial_sf"/>
</dbReference>
<evidence type="ECO:0000256" key="5">
    <source>
        <dbReference type="SAM" id="SignalP"/>
    </source>
</evidence>
<reference evidence="7 8" key="1">
    <citation type="submission" date="2023-11" db="EMBL/GenBank/DDBJ databases">
        <title>Scandinavium wanjuensis sp. nov., isolated from lettuce South Korea.</title>
        <authorList>
            <person name="Park J."/>
            <person name="Park S."/>
            <person name="Oh K.K."/>
            <person name="Cho G.S."/>
            <person name="Franz C.M.A.P."/>
        </authorList>
    </citation>
    <scope>NUCLEOTIDE SEQUENCE [LARGE SCALE GENOMIC DNA]</scope>
    <source>
        <strain evidence="7 8">V105_6</strain>
    </source>
</reference>
<dbReference type="PANTHER" id="PTHR33420:SF12">
    <property type="entry name" value="FIMBRIN-LIKE PROTEIN FIMI-RELATED"/>
    <property type="match status" value="1"/>
</dbReference>
<evidence type="ECO:0000313" key="8">
    <source>
        <dbReference type="Proteomes" id="UP001275664"/>
    </source>
</evidence>
<dbReference type="Pfam" id="PF00419">
    <property type="entry name" value="Fimbrial"/>
    <property type="match status" value="1"/>
</dbReference>
<protein>
    <submittedName>
        <fullName evidence="7">Fimbrial protein</fullName>
    </submittedName>
</protein>
<dbReference type="EMBL" id="JAWXRD010000027">
    <property type="protein sequence ID" value="MDX6040268.1"/>
    <property type="molecule type" value="Genomic_DNA"/>
</dbReference>
<comment type="subcellular location">
    <subcellularLocation>
        <location evidence="1">Fimbrium</location>
    </subcellularLocation>
</comment>
<feature type="chain" id="PRO_5046236492" evidence="5">
    <location>
        <begin position="25"/>
        <end position="193"/>
    </location>
</feature>
<evidence type="ECO:0000256" key="4">
    <source>
        <dbReference type="ARBA" id="ARBA00023263"/>
    </source>
</evidence>
<comment type="similarity">
    <text evidence="2">Belongs to the fimbrial protein family.</text>
</comment>
<dbReference type="RefSeq" id="WP_319785896.1">
    <property type="nucleotide sequence ID" value="NZ_JAWXRD010000027.1"/>
</dbReference>
<organism evidence="7 8">
    <name type="scientific">Scandinavium lactucae</name>
    <dbReference type="NCBI Taxonomy" id="3095028"/>
    <lineage>
        <taxon>Bacteria</taxon>
        <taxon>Pseudomonadati</taxon>
        <taxon>Pseudomonadota</taxon>
        <taxon>Gammaproteobacteria</taxon>
        <taxon>Enterobacterales</taxon>
        <taxon>Enterobacteriaceae</taxon>
        <taxon>Scandinavium</taxon>
    </lineage>
</organism>
<proteinExistence type="inferred from homology"/>
<keyword evidence="8" id="KW-1185">Reference proteome</keyword>
<evidence type="ECO:0000313" key="7">
    <source>
        <dbReference type="EMBL" id="MDX6040268.1"/>
    </source>
</evidence>
<evidence type="ECO:0000256" key="3">
    <source>
        <dbReference type="ARBA" id="ARBA00022729"/>
    </source>
</evidence>
<feature type="domain" description="Fimbrial-type adhesion" evidence="6">
    <location>
        <begin position="32"/>
        <end position="192"/>
    </location>
</feature>
<evidence type="ECO:0000259" key="6">
    <source>
        <dbReference type="Pfam" id="PF00419"/>
    </source>
</evidence>
<keyword evidence="4" id="KW-0281">Fimbrium</keyword>